<dbReference type="RefSeq" id="WP_184796947.1">
    <property type="nucleotide sequence ID" value="NZ_JACHMY010000001.1"/>
</dbReference>
<sequence length="239" mass="25844">MMLAVLGVQLTPGRVLHPSGTRVLAKLLLEHNPGRFLLYLRESPTARQILTDIGTGGRALSHETLDARTTGAHCDPSIAYLRAVLVSVGALPVRDEFLARLERWIDHKLASIDDPEHRQLLTAFARWDRVARIRRRASGKPVSASVADVAQAQISKAAEFLNWLTDSGTALATAGKHMSIDVSPPHLTNAPTPPGHSSPGQSAASSPPTSISPPDLERCRNGRWTPTTPTRPETESQVC</sequence>
<feature type="compositionally biased region" description="Low complexity" evidence="1">
    <location>
        <begin position="197"/>
        <end position="214"/>
    </location>
</feature>
<reference evidence="2 3" key="1">
    <citation type="submission" date="2020-08" db="EMBL/GenBank/DDBJ databases">
        <title>Sequencing the genomes of 1000 actinobacteria strains.</title>
        <authorList>
            <person name="Klenk H.-P."/>
        </authorList>
    </citation>
    <scope>NUCLEOTIDE SEQUENCE [LARGE SCALE GENOMIC DNA]</scope>
    <source>
        <strain evidence="2 3">DSM 28967</strain>
    </source>
</reference>
<protein>
    <submittedName>
        <fullName evidence="2">Uncharacterized protein</fullName>
    </submittedName>
</protein>
<keyword evidence="3" id="KW-1185">Reference proteome</keyword>
<evidence type="ECO:0000313" key="2">
    <source>
        <dbReference type="EMBL" id="MBB5837171.1"/>
    </source>
</evidence>
<accession>A0A7W9J7Q1</accession>
<name>A0A7W9J7Q1_9ACTN</name>
<proteinExistence type="predicted"/>
<organism evidence="2 3">
    <name type="scientific">Kribbella italica</name>
    <dbReference type="NCBI Taxonomy" id="1540520"/>
    <lineage>
        <taxon>Bacteria</taxon>
        <taxon>Bacillati</taxon>
        <taxon>Actinomycetota</taxon>
        <taxon>Actinomycetes</taxon>
        <taxon>Propionibacteriales</taxon>
        <taxon>Kribbellaceae</taxon>
        <taxon>Kribbella</taxon>
    </lineage>
</organism>
<evidence type="ECO:0000256" key="1">
    <source>
        <dbReference type="SAM" id="MobiDB-lite"/>
    </source>
</evidence>
<dbReference type="Proteomes" id="UP000549971">
    <property type="component" value="Unassembled WGS sequence"/>
</dbReference>
<evidence type="ECO:0000313" key="3">
    <source>
        <dbReference type="Proteomes" id="UP000549971"/>
    </source>
</evidence>
<dbReference type="EMBL" id="JACHMY010000001">
    <property type="protein sequence ID" value="MBB5837171.1"/>
    <property type="molecule type" value="Genomic_DNA"/>
</dbReference>
<feature type="region of interest" description="Disordered" evidence="1">
    <location>
        <begin position="182"/>
        <end position="239"/>
    </location>
</feature>
<dbReference type="AlphaFoldDB" id="A0A7W9J7Q1"/>
<gene>
    <name evidence="2" type="ORF">HDA39_003905</name>
</gene>
<comment type="caution">
    <text evidence="2">The sequence shown here is derived from an EMBL/GenBank/DDBJ whole genome shotgun (WGS) entry which is preliminary data.</text>
</comment>